<dbReference type="InterPro" id="IPR022472">
    <property type="entry name" value="VPLPA-CTERM"/>
</dbReference>
<feature type="domain" description="VWFA" evidence="2">
    <location>
        <begin position="30"/>
        <end position="242"/>
    </location>
</feature>
<dbReference type="EMBL" id="FRCB01000006">
    <property type="protein sequence ID" value="SHM30912.1"/>
    <property type="molecule type" value="Genomic_DNA"/>
</dbReference>
<accession>A0A1M7HQS8</accession>
<dbReference type="NCBIfam" id="TIGR03370">
    <property type="entry name" value="VPLPA-CTERM"/>
    <property type="match status" value="1"/>
</dbReference>
<keyword evidence="4" id="KW-1185">Reference proteome</keyword>
<dbReference type="RefSeq" id="WP_149780063.1">
    <property type="nucleotide sequence ID" value="NZ_FRCB01000006.1"/>
</dbReference>
<dbReference type="PROSITE" id="PS50234">
    <property type="entry name" value="VWFA"/>
    <property type="match status" value="1"/>
</dbReference>
<feature type="signal peptide" evidence="1">
    <location>
        <begin position="1"/>
        <end position="23"/>
    </location>
</feature>
<keyword evidence="1" id="KW-0732">Signal</keyword>
<protein>
    <submittedName>
        <fullName evidence="3">VPLPA-CTERM protein sorting domain-containing protein</fullName>
    </submittedName>
</protein>
<dbReference type="InterPro" id="IPR002035">
    <property type="entry name" value="VWF_A"/>
</dbReference>
<organism evidence="3 4">
    <name type="scientific">Roseovarius litoreus</name>
    <dbReference type="NCBI Taxonomy" id="1155722"/>
    <lineage>
        <taxon>Bacteria</taxon>
        <taxon>Pseudomonadati</taxon>
        <taxon>Pseudomonadota</taxon>
        <taxon>Alphaproteobacteria</taxon>
        <taxon>Rhodobacterales</taxon>
        <taxon>Roseobacteraceae</taxon>
        <taxon>Roseovarius</taxon>
    </lineage>
</organism>
<sequence>MIKHFIGAITIATAALTAQSSYAVTNTQADVVFIVDESGSMAGEQDFLASTITSLNSALGLANVTDVKYGVIGFGGSTATGGLYDAPRLVTGLTTVDAAKTGIESLITSGGFEDGYDAIKFAFDNLSFRAGAARNFILVTDENRDDTPGSTNTMSSIASLLSSTKTVLNAILNVSSIEDGNGNTTGVIGINNNNDAYTADGSGGFFTTALGTLNSSSNSLDYDSLALNSGGAVWDLNVLRQADETNKWNDSFSSAFIDIKVQEITTQPPSGQIPLPAGGWLLLTGLGGLAALRRKRRAA</sequence>
<dbReference type="Proteomes" id="UP000322545">
    <property type="component" value="Unassembled WGS sequence"/>
</dbReference>
<dbReference type="AlphaFoldDB" id="A0A1M7HQS8"/>
<evidence type="ECO:0000256" key="1">
    <source>
        <dbReference type="SAM" id="SignalP"/>
    </source>
</evidence>
<name>A0A1M7HQS8_9RHOB</name>
<evidence type="ECO:0000313" key="3">
    <source>
        <dbReference type="EMBL" id="SHM30912.1"/>
    </source>
</evidence>
<evidence type="ECO:0000259" key="2">
    <source>
        <dbReference type="PROSITE" id="PS50234"/>
    </source>
</evidence>
<proteinExistence type="predicted"/>
<reference evidence="3 4" key="1">
    <citation type="submission" date="2016-11" db="EMBL/GenBank/DDBJ databases">
        <authorList>
            <person name="Varghese N."/>
            <person name="Submissions S."/>
        </authorList>
    </citation>
    <scope>NUCLEOTIDE SEQUENCE [LARGE SCALE GENOMIC DNA]</scope>
    <source>
        <strain evidence="3 4">DSM 28249</strain>
    </source>
</reference>
<feature type="chain" id="PRO_5012839278" evidence="1">
    <location>
        <begin position="24"/>
        <end position="299"/>
    </location>
</feature>
<dbReference type="InterPro" id="IPR036465">
    <property type="entry name" value="vWFA_dom_sf"/>
</dbReference>
<dbReference type="SMART" id="SM00327">
    <property type="entry name" value="VWA"/>
    <property type="match status" value="1"/>
</dbReference>
<dbReference type="CDD" id="cd00198">
    <property type="entry name" value="vWFA"/>
    <property type="match status" value="1"/>
</dbReference>
<dbReference type="SUPFAM" id="SSF53300">
    <property type="entry name" value="vWA-like"/>
    <property type="match status" value="1"/>
</dbReference>
<gene>
    <name evidence="3" type="ORF">SAMN05443432_106102</name>
</gene>
<evidence type="ECO:0000313" key="4">
    <source>
        <dbReference type="Proteomes" id="UP000322545"/>
    </source>
</evidence>
<dbReference type="Gene3D" id="3.40.50.410">
    <property type="entry name" value="von Willebrand factor, type A domain"/>
    <property type="match status" value="1"/>
</dbReference>